<dbReference type="EC" id="4.2.2.2" evidence="5 10"/>
<dbReference type="SUPFAM" id="SSF51126">
    <property type="entry name" value="Pectin lyase-like"/>
    <property type="match status" value="1"/>
</dbReference>
<organism evidence="12 13">
    <name type="scientific">Gilvimarinus xylanilyticus</name>
    <dbReference type="NCBI Taxonomy" id="2944139"/>
    <lineage>
        <taxon>Bacteria</taxon>
        <taxon>Pseudomonadati</taxon>
        <taxon>Pseudomonadota</taxon>
        <taxon>Gammaproteobacteria</taxon>
        <taxon>Cellvibrionales</taxon>
        <taxon>Cellvibrionaceae</taxon>
        <taxon>Gilvimarinus</taxon>
    </lineage>
</organism>
<dbReference type="SMART" id="SM00458">
    <property type="entry name" value="RICIN"/>
    <property type="match status" value="1"/>
</dbReference>
<evidence type="ECO:0000256" key="9">
    <source>
        <dbReference type="ARBA" id="ARBA00023239"/>
    </source>
</evidence>
<dbReference type="InterPro" id="IPR011050">
    <property type="entry name" value="Pectin_lyase_fold/virulence"/>
</dbReference>
<keyword evidence="6 10" id="KW-0964">Secreted</keyword>
<proteinExistence type="inferred from homology"/>
<evidence type="ECO:0000256" key="7">
    <source>
        <dbReference type="ARBA" id="ARBA00022729"/>
    </source>
</evidence>
<gene>
    <name evidence="12" type="ORF">M6D89_07225</name>
</gene>
<dbReference type="Gene3D" id="2.80.10.50">
    <property type="match status" value="3"/>
</dbReference>
<feature type="domain" description="Ricin B lectin" evidence="11">
    <location>
        <begin position="24"/>
        <end position="161"/>
    </location>
</feature>
<comment type="function">
    <text evidence="10">Catalyzes the depolymerization of both polygalacturonate and pectins of methyl esterification degree from 22 to 89%, with an endo mode of action. In contrast to the majority of pectate lyases, displays high activity on highly methylated pectins.</text>
</comment>
<evidence type="ECO:0000256" key="4">
    <source>
        <dbReference type="ARBA" id="ARBA00006463"/>
    </source>
</evidence>
<dbReference type="PANTHER" id="PTHR33407:SF9">
    <property type="entry name" value="PECTATE LYASE F-RELATED"/>
    <property type="match status" value="1"/>
</dbReference>
<dbReference type="Pfam" id="PF03211">
    <property type="entry name" value="Pectate_lyase"/>
    <property type="match status" value="1"/>
</dbReference>
<dbReference type="RefSeq" id="WP_253967346.1">
    <property type="nucleotide sequence ID" value="NZ_JAMFTH010000001.1"/>
</dbReference>
<dbReference type="SUPFAM" id="SSF50370">
    <property type="entry name" value="Ricin B-like lectins"/>
    <property type="match status" value="1"/>
</dbReference>
<keyword evidence="13" id="KW-1185">Reference proteome</keyword>
<protein>
    <recommendedName>
        <fullName evidence="5 10">Pectate lyase</fullName>
        <ecNumber evidence="5 10">4.2.2.2</ecNumber>
    </recommendedName>
</protein>
<dbReference type="CDD" id="cd00161">
    <property type="entry name" value="beta-trefoil_Ricin-like"/>
    <property type="match status" value="1"/>
</dbReference>
<dbReference type="Gene3D" id="2.160.20.10">
    <property type="entry name" value="Single-stranded right-handed beta-helix, Pectin lyase-like"/>
    <property type="match status" value="1"/>
</dbReference>
<dbReference type="GO" id="GO:0005576">
    <property type="term" value="C:extracellular region"/>
    <property type="evidence" value="ECO:0007669"/>
    <property type="project" value="UniProtKB-SubCell"/>
</dbReference>
<evidence type="ECO:0000256" key="3">
    <source>
        <dbReference type="ARBA" id="ARBA00004613"/>
    </source>
</evidence>
<dbReference type="InterPro" id="IPR035992">
    <property type="entry name" value="Ricin_B-like_lectins"/>
</dbReference>
<keyword evidence="8 10" id="KW-0106">Calcium</keyword>
<name>A0A9X2I548_9GAMM</name>
<dbReference type="GO" id="GO:0045490">
    <property type="term" value="P:pectin catabolic process"/>
    <property type="evidence" value="ECO:0007669"/>
    <property type="project" value="TreeGrafter"/>
</dbReference>
<comment type="caution">
    <text evidence="12">The sequence shown here is derived from an EMBL/GenBank/DDBJ whole genome shotgun (WGS) entry which is preliminary data.</text>
</comment>
<feature type="signal peptide" evidence="10">
    <location>
        <begin position="1"/>
        <end position="20"/>
    </location>
</feature>
<evidence type="ECO:0000256" key="2">
    <source>
        <dbReference type="ARBA" id="ARBA00001913"/>
    </source>
</evidence>
<dbReference type="InterPro" id="IPR000772">
    <property type="entry name" value="Ricin_B_lectin"/>
</dbReference>
<evidence type="ECO:0000259" key="11">
    <source>
        <dbReference type="SMART" id="SM00458"/>
    </source>
</evidence>
<sequence length="393" mass="42544">MIKTIFTLMTLLSLSITALAGPPSGRYVIISKLNGNALDVDSFSNDNGANVMQWFAMGGANQQFDIQTLSDGSYSIRAVHSGKSLDVWEWNADDGAELRQWDYLGGDNQRWFIDDQGGGYFSITSKFSGKSLDVWEMNMYAGADIRLFSYWGGDGQLWTFQRVGDSSECYAGATLTHRFVDCGGKTIGLSCNGDSESQDPVLNLHNSSVRNVRLAANGGADGIHCEAGHCTLTDVVWEDVCEDAATNKAENGTMTIVGGSAYNSSGGYGGSPDKIFQHNSKNSTTFISGGFTTFGEHGKLWRSCGNCTNNGGPRNVYVYDVNIDSEIGSIVGVNRNYGDRATIRNLRIRNYSSGDPKVCEEYQGVEKGSSSSKYGEYWNSASCDVSTSDVNPL</sequence>
<keyword evidence="7 10" id="KW-0732">Signal</keyword>
<comment type="similarity">
    <text evidence="4 10">Belongs to the polysaccharide lyase 3 family.</text>
</comment>
<dbReference type="GO" id="GO:0030570">
    <property type="term" value="F:pectate lyase activity"/>
    <property type="evidence" value="ECO:0007669"/>
    <property type="project" value="UniProtKB-UniRule"/>
</dbReference>
<dbReference type="PROSITE" id="PS50231">
    <property type="entry name" value="RICIN_B_LECTIN"/>
    <property type="match status" value="1"/>
</dbReference>
<reference evidence="12" key="2">
    <citation type="submission" date="2023-01" db="EMBL/GenBank/DDBJ databases">
        <title>Gilvimarinus xylanilyticus HB14 isolated from Caulerpa lentillifera aquaculture base in Hainan, China.</title>
        <authorList>
            <person name="Zhang Y.-J."/>
        </authorList>
    </citation>
    <scope>NUCLEOTIDE SEQUENCE</scope>
    <source>
        <strain evidence="12">HB14</strain>
    </source>
</reference>
<evidence type="ECO:0000256" key="8">
    <source>
        <dbReference type="ARBA" id="ARBA00022837"/>
    </source>
</evidence>
<feature type="chain" id="PRO_5041017918" description="Pectate lyase" evidence="10">
    <location>
        <begin position="21"/>
        <end position="393"/>
    </location>
</feature>
<evidence type="ECO:0000313" key="13">
    <source>
        <dbReference type="Proteomes" id="UP001139319"/>
    </source>
</evidence>
<evidence type="ECO:0000256" key="1">
    <source>
        <dbReference type="ARBA" id="ARBA00000695"/>
    </source>
</evidence>
<evidence type="ECO:0000256" key="10">
    <source>
        <dbReference type="RuleBase" id="RU367009"/>
    </source>
</evidence>
<dbReference type="EMBL" id="JAMFTH010000001">
    <property type="protein sequence ID" value="MCP8899087.1"/>
    <property type="molecule type" value="Genomic_DNA"/>
</dbReference>
<dbReference type="PANTHER" id="PTHR33407">
    <property type="entry name" value="PECTATE LYASE F-RELATED"/>
    <property type="match status" value="1"/>
</dbReference>
<reference evidence="12" key="1">
    <citation type="submission" date="2022-05" db="EMBL/GenBank/DDBJ databases">
        <authorList>
            <person name="Sun H.-N."/>
        </authorList>
    </citation>
    <scope>NUCLEOTIDE SEQUENCE</scope>
    <source>
        <strain evidence="12">HB14</strain>
    </source>
</reference>
<comment type="cofactor">
    <cofactor evidence="2 10">
        <name>Ca(2+)</name>
        <dbReference type="ChEBI" id="CHEBI:29108"/>
    </cofactor>
</comment>
<dbReference type="Pfam" id="PF14200">
    <property type="entry name" value="RicinB_lectin_2"/>
    <property type="match status" value="1"/>
</dbReference>
<evidence type="ECO:0000256" key="6">
    <source>
        <dbReference type="ARBA" id="ARBA00022525"/>
    </source>
</evidence>
<dbReference type="AlphaFoldDB" id="A0A9X2I548"/>
<evidence type="ECO:0000256" key="5">
    <source>
        <dbReference type="ARBA" id="ARBA00012272"/>
    </source>
</evidence>
<dbReference type="InterPro" id="IPR012334">
    <property type="entry name" value="Pectin_lyas_fold"/>
</dbReference>
<dbReference type="InterPro" id="IPR004898">
    <property type="entry name" value="Pectate_lyase_PlyH/PlyE-like"/>
</dbReference>
<evidence type="ECO:0000313" key="12">
    <source>
        <dbReference type="EMBL" id="MCP8899087.1"/>
    </source>
</evidence>
<accession>A0A9X2I548</accession>
<keyword evidence="9 10" id="KW-0456">Lyase</keyword>
<comment type="catalytic activity">
    <reaction evidence="1 10">
        <text>Eliminative cleavage of (1-&gt;4)-alpha-D-galacturonan to give oligosaccharides with 4-deoxy-alpha-D-galact-4-enuronosyl groups at their non-reducing ends.</text>
        <dbReference type="EC" id="4.2.2.2"/>
    </reaction>
</comment>
<dbReference type="Proteomes" id="UP001139319">
    <property type="component" value="Unassembled WGS sequence"/>
</dbReference>
<comment type="subcellular location">
    <subcellularLocation>
        <location evidence="3 10">Secreted</location>
    </subcellularLocation>
</comment>